<dbReference type="InterPro" id="IPR002938">
    <property type="entry name" value="FAD-bd"/>
</dbReference>
<dbReference type="Gene3D" id="3.30.9.10">
    <property type="entry name" value="D-Amino Acid Oxidase, subunit A, domain 2"/>
    <property type="match status" value="1"/>
</dbReference>
<protein>
    <submittedName>
        <fullName evidence="2">FAD-dependent oxidoreductase</fullName>
    </submittedName>
</protein>
<proteinExistence type="predicted"/>
<keyword evidence="3" id="KW-1185">Reference proteome</keyword>
<reference evidence="2 3" key="1">
    <citation type="submission" date="2018-09" db="EMBL/GenBank/DDBJ databases">
        <title>Nocardia yunnanensis sp. nov., an actinomycete isolated from a soil sample.</title>
        <authorList>
            <person name="Zhang J."/>
        </authorList>
    </citation>
    <scope>NUCLEOTIDE SEQUENCE [LARGE SCALE GENOMIC DNA]</scope>
    <source>
        <strain evidence="2 3">CFHS0054</strain>
    </source>
</reference>
<dbReference type="Gene3D" id="3.50.50.60">
    <property type="entry name" value="FAD/NAD(P)-binding domain"/>
    <property type="match status" value="1"/>
</dbReference>
<dbReference type="Pfam" id="PF01494">
    <property type="entry name" value="FAD_binding_3"/>
    <property type="match status" value="1"/>
</dbReference>
<name>A0A386ZH75_9NOCA</name>
<dbReference type="AlphaFoldDB" id="A0A386ZH75"/>
<evidence type="ECO:0000313" key="2">
    <source>
        <dbReference type="EMBL" id="AYF76474.1"/>
    </source>
</evidence>
<organism evidence="2 3">
    <name type="scientific">Nocardia yunnanensis</name>
    <dbReference type="NCBI Taxonomy" id="2382165"/>
    <lineage>
        <taxon>Bacteria</taxon>
        <taxon>Bacillati</taxon>
        <taxon>Actinomycetota</taxon>
        <taxon>Actinomycetes</taxon>
        <taxon>Mycobacteriales</taxon>
        <taxon>Nocardiaceae</taxon>
        <taxon>Nocardia</taxon>
    </lineage>
</organism>
<accession>A0A386ZH75</accession>
<dbReference type="OrthoDB" id="3356051at2"/>
<dbReference type="KEGG" id="nyu:D7D52_24600"/>
<dbReference type="Proteomes" id="UP000267164">
    <property type="component" value="Chromosome"/>
</dbReference>
<gene>
    <name evidence="2" type="ORF">D7D52_24600</name>
</gene>
<evidence type="ECO:0000313" key="3">
    <source>
        <dbReference type="Proteomes" id="UP000267164"/>
    </source>
</evidence>
<evidence type="ECO:0000259" key="1">
    <source>
        <dbReference type="Pfam" id="PF01494"/>
    </source>
</evidence>
<dbReference type="EMBL" id="CP032568">
    <property type="protein sequence ID" value="AYF76474.1"/>
    <property type="molecule type" value="Genomic_DNA"/>
</dbReference>
<dbReference type="InterPro" id="IPR051704">
    <property type="entry name" value="FAD_aromatic-hydroxylase"/>
</dbReference>
<dbReference type="InterPro" id="IPR036188">
    <property type="entry name" value="FAD/NAD-bd_sf"/>
</dbReference>
<sequence length="362" mass="39761">MNTRVLIVGASIAGLTAAHWLTRSGFDVTVVERAPGLRTGGNGVDIRDDAIDVIERMGIMPQVRALAADVRGMKFVDAEDRAVARIDTSDPVAVEIMRGDLVALLHRSADVEYLFGDSIRALTQDADGVTVDFHTAPTRRFDLVLGADGMHSTVRKLAFGPEEQFLRYKDHYFAFANTDSTLGEDRWVTMYNEPGKMAGIYRSGNHAQAKAYFIFRSEPLAYDYRDMAAHKKLVTDAFGSDTSWRVPGLLAAAVEDPEFYFDALSQVHMESWSTGRIALLGDAAWCASPASGAGAELAIVGAYRLASELAAANGDHRVAFERYHAKHRALVEKKQQICMNMGLMVPKTAMGRKVRNTLARLM</sequence>
<dbReference type="PRINTS" id="PR00420">
    <property type="entry name" value="RNGMNOXGNASE"/>
</dbReference>
<dbReference type="SUPFAM" id="SSF51905">
    <property type="entry name" value="FAD/NAD(P)-binding domain"/>
    <property type="match status" value="1"/>
</dbReference>
<dbReference type="PANTHER" id="PTHR46865:SF2">
    <property type="entry name" value="MONOOXYGENASE"/>
    <property type="match status" value="1"/>
</dbReference>
<dbReference type="RefSeq" id="WP_120740023.1">
    <property type="nucleotide sequence ID" value="NZ_CP032568.1"/>
</dbReference>
<feature type="domain" description="FAD-binding" evidence="1">
    <location>
        <begin position="3"/>
        <end position="332"/>
    </location>
</feature>
<dbReference type="GO" id="GO:0071949">
    <property type="term" value="F:FAD binding"/>
    <property type="evidence" value="ECO:0007669"/>
    <property type="project" value="InterPro"/>
</dbReference>
<dbReference type="PANTHER" id="PTHR46865">
    <property type="entry name" value="OXIDOREDUCTASE-RELATED"/>
    <property type="match status" value="1"/>
</dbReference>